<dbReference type="Proteomes" id="UP000430146">
    <property type="component" value="Unassembled WGS sequence"/>
</dbReference>
<dbReference type="OrthoDB" id="9965328at2"/>
<proteinExistence type="predicted"/>
<dbReference type="EMBL" id="CACSIP010000035">
    <property type="protein sequence ID" value="CAA0129300.1"/>
    <property type="molecule type" value="Genomic_DNA"/>
</dbReference>
<gene>
    <name evidence="1" type="ORF">AELLOGFF_05526</name>
</gene>
<organism evidence="1 2">
    <name type="scientific">Mycolicibacterium vanbaalenii</name>
    <name type="common">Mycobacterium vanbaalenii</name>
    <dbReference type="NCBI Taxonomy" id="110539"/>
    <lineage>
        <taxon>Bacteria</taxon>
        <taxon>Bacillati</taxon>
        <taxon>Actinomycetota</taxon>
        <taxon>Actinomycetes</taxon>
        <taxon>Mycobacteriales</taxon>
        <taxon>Mycobacteriaceae</taxon>
        <taxon>Mycolicibacterium</taxon>
    </lineage>
</organism>
<accession>A0A5S9R5R6</accession>
<dbReference type="RefSeq" id="WP_159233491.1">
    <property type="nucleotide sequence ID" value="NZ_CACSIP010000035.1"/>
</dbReference>
<evidence type="ECO:0000313" key="1">
    <source>
        <dbReference type="EMBL" id="CAA0129300.1"/>
    </source>
</evidence>
<evidence type="ECO:0000313" key="2">
    <source>
        <dbReference type="Proteomes" id="UP000430146"/>
    </source>
</evidence>
<sequence length="65" mass="7967">MSHHVTVPQFFLKTIRVYRRVEVDADTHWLPAGHWYRRRDLTRLTGWRLVRHRILWGFTGLIDAR</sequence>
<dbReference type="AlphaFoldDB" id="A0A5S9R5R6"/>
<reference evidence="1 2" key="1">
    <citation type="submission" date="2019-11" db="EMBL/GenBank/DDBJ databases">
        <authorList>
            <person name="Holert J."/>
        </authorList>
    </citation>
    <scope>NUCLEOTIDE SEQUENCE [LARGE SCALE GENOMIC DNA]</scope>
    <source>
        <strain evidence="1">BC8_1</strain>
    </source>
</reference>
<protein>
    <submittedName>
        <fullName evidence="1">Uncharacterized protein</fullName>
    </submittedName>
</protein>
<name>A0A5S9R5R6_MYCVN</name>
<keyword evidence="2" id="KW-1185">Reference proteome</keyword>